<organism evidence="1 2">
    <name type="scientific">Mytilus coruscus</name>
    <name type="common">Sea mussel</name>
    <dbReference type="NCBI Taxonomy" id="42192"/>
    <lineage>
        <taxon>Eukaryota</taxon>
        <taxon>Metazoa</taxon>
        <taxon>Spiralia</taxon>
        <taxon>Lophotrochozoa</taxon>
        <taxon>Mollusca</taxon>
        <taxon>Bivalvia</taxon>
        <taxon>Autobranchia</taxon>
        <taxon>Pteriomorphia</taxon>
        <taxon>Mytilida</taxon>
        <taxon>Mytiloidea</taxon>
        <taxon>Mytilidae</taxon>
        <taxon>Mytilinae</taxon>
        <taxon>Mytilus</taxon>
    </lineage>
</organism>
<dbReference type="InterPro" id="IPR011042">
    <property type="entry name" value="6-blade_b-propeller_TolB-like"/>
</dbReference>
<evidence type="ECO:0000313" key="1">
    <source>
        <dbReference type="EMBL" id="CAC5380008.1"/>
    </source>
</evidence>
<gene>
    <name evidence="1" type="ORF">MCOR_16003</name>
</gene>
<dbReference type="Gene3D" id="2.120.10.30">
    <property type="entry name" value="TolB, C-terminal domain"/>
    <property type="match status" value="1"/>
</dbReference>
<accession>A0A6J8B7S2</accession>
<dbReference type="Proteomes" id="UP000507470">
    <property type="component" value="Unassembled WGS sequence"/>
</dbReference>
<sequence>MLRSTIIAEPKVSYTALIDNTVSIPIAVYYKPKAEKLGTKMKQQILKVVTIVQTCLGCLQSPTLSGDGQIVRESNGKSECGQCIELGVVCTECTDIGHQSAKPPLRACDHCVKNGRQCIRTLVVAVTTDCEQGNKNAFQMKINDRETGQLYQSFLFSVLPDAVHVGKTGNVKKKLIPHSDAVKSFYLAQFQGGIVFTDTKKHRVKAYDGQDITDLAGSGQIGHGDGSATSASFSQPMGITANFEYVVVVDANSGRIRIISIWNDKLPKTPGNT</sequence>
<protein>
    <submittedName>
        <fullName evidence="1">Uncharacterized protein</fullName>
    </submittedName>
</protein>
<dbReference type="AlphaFoldDB" id="A0A6J8B7S2"/>
<keyword evidence="2" id="KW-1185">Reference proteome</keyword>
<dbReference type="EMBL" id="CACVKT020002809">
    <property type="protein sequence ID" value="CAC5380008.1"/>
    <property type="molecule type" value="Genomic_DNA"/>
</dbReference>
<reference evidence="1 2" key="1">
    <citation type="submission" date="2020-06" db="EMBL/GenBank/DDBJ databases">
        <authorList>
            <person name="Li R."/>
            <person name="Bekaert M."/>
        </authorList>
    </citation>
    <scope>NUCLEOTIDE SEQUENCE [LARGE SCALE GENOMIC DNA]</scope>
    <source>
        <strain evidence="2">wild</strain>
    </source>
</reference>
<name>A0A6J8B7S2_MYTCO</name>
<evidence type="ECO:0000313" key="2">
    <source>
        <dbReference type="Proteomes" id="UP000507470"/>
    </source>
</evidence>
<proteinExistence type="predicted"/>
<dbReference type="OrthoDB" id="5986095at2759"/>